<evidence type="ECO:0000313" key="2">
    <source>
        <dbReference type="EMBL" id="GBG64519.1"/>
    </source>
</evidence>
<reference evidence="2 3" key="1">
    <citation type="journal article" date="2018" name="Cell">
        <title>The Chara Genome: Secondary Complexity and Implications for Plant Terrestrialization.</title>
        <authorList>
            <person name="Nishiyama T."/>
            <person name="Sakayama H."/>
            <person name="Vries J.D."/>
            <person name="Buschmann H."/>
            <person name="Saint-Marcoux D."/>
            <person name="Ullrich K.K."/>
            <person name="Haas F.B."/>
            <person name="Vanderstraeten L."/>
            <person name="Becker D."/>
            <person name="Lang D."/>
            <person name="Vosolsobe S."/>
            <person name="Rombauts S."/>
            <person name="Wilhelmsson P.K.I."/>
            <person name="Janitza P."/>
            <person name="Kern R."/>
            <person name="Heyl A."/>
            <person name="Rumpler F."/>
            <person name="Villalobos L.I.A.C."/>
            <person name="Clay J.M."/>
            <person name="Skokan R."/>
            <person name="Toyoda A."/>
            <person name="Suzuki Y."/>
            <person name="Kagoshima H."/>
            <person name="Schijlen E."/>
            <person name="Tajeshwar N."/>
            <person name="Catarino B."/>
            <person name="Hetherington A.J."/>
            <person name="Saltykova A."/>
            <person name="Bonnot C."/>
            <person name="Breuninger H."/>
            <person name="Symeonidi A."/>
            <person name="Radhakrishnan G.V."/>
            <person name="Van Nieuwerburgh F."/>
            <person name="Deforce D."/>
            <person name="Chang C."/>
            <person name="Karol K.G."/>
            <person name="Hedrich R."/>
            <person name="Ulvskov P."/>
            <person name="Glockner G."/>
            <person name="Delwiche C.F."/>
            <person name="Petrasek J."/>
            <person name="Van de Peer Y."/>
            <person name="Friml J."/>
            <person name="Beilby M."/>
            <person name="Dolan L."/>
            <person name="Kohara Y."/>
            <person name="Sugano S."/>
            <person name="Fujiyama A."/>
            <person name="Delaux P.-M."/>
            <person name="Quint M."/>
            <person name="TheiBen G."/>
            <person name="Hagemann M."/>
            <person name="Harholt J."/>
            <person name="Dunand C."/>
            <person name="Zachgo S."/>
            <person name="Langdale J."/>
            <person name="Maumus F."/>
            <person name="Straeten D.V.D."/>
            <person name="Gould S.B."/>
            <person name="Rensing S.A."/>
        </authorList>
    </citation>
    <scope>NUCLEOTIDE SEQUENCE [LARGE SCALE GENOMIC DNA]</scope>
    <source>
        <strain evidence="2 3">S276</strain>
    </source>
</reference>
<sequence length="664" mass="75224">MAGYGEHRDYGGNYRSSGRGDRGSYEREESAGGGSDRGSAGRLSFNIYSSGGNIWQTTWKAISKAFGSTKLTLGSETRTLKHCKAWLEGGGRFAVEYLVQWKPQCRYLKDTLTRLLRQPNSLTNLYKWGMRSLLRLYNAAKDFTRKSTRKYLRRLIARVFLRKFDLSLSADLLIKIKFDDRLRLCELRKVVNDLLMTCDLPTCFLGRARKKARIVWQKNQTVGELLHNHRAFAARPVLTCSCAGLPYPRVDGHVQFRLNKDMVDNPLLANARNIPKVSITNRVKLLSDEIRVGFQSWRNLQGVLPTVSEGMLAECFMDCKAQSYSELSVDEVHAAKKRFDGLVLTPLDRNPGETVVMCPMIYYQAMISTFVLNPGYTIMQVNEGVVLRELREDVNAAGLRKFAKWEGKGRIGSAYVIPKHKDLTRYRPICPTYLEPMVRTGRVVARGLNFLLGRLPRGSHFNLPAVSQLTSALGRINSSINQRRRVPDVKATSYDIKDMFSRLPHQEILRSLSWLLDFHKMKGRSFVRVNTRGKGSSFGRTTGADHWRLLLLDEVFEFVRIELQHTYTFATSVLLRKDVGIPMGKTTSPPLACTLCAFFECMFLRSLGKYGRQVFGIRLVDDVILVRYVMYTMIGLVSVGWSFSSGNADGARSGGMIKQGCYPL</sequence>
<protein>
    <recommendedName>
        <fullName evidence="4">Reverse transcriptase domain-containing protein</fullName>
    </recommendedName>
</protein>
<proteinExistence type="predicted"/>
<dbReference type="AlphaFoldDB" id="A0A388K3D9"/>
<gene>
    <name evidence="2" type="ORF">CBR_g45215</name>
</gene>
<organism evidence="2 3">
    <name type="scientific">Chara braunii</name>
    <name type="common">Braun's stonewort</name>
    <dbReference type="NCBI Taxonomy" id="69332"/>
    <lineage>
        <taxon>Eukaryota</taxon>
        <taxon>Viridiplantae</taxon>
        <taxon>Streptophyta</taxon>
        <taxon>Charophyceae</taxon>
        <taxon>Charales</taxon>
        <taxon>Characeae</taxon>
        <taxon>Chara</taxon>
    </lineage>
</organism>
<feature type="compositionally biased region" description="Basic and acidic residues" evidence="1">
    <location>
        <begin position="18"/>
        <end position="30"/>
    </location>
</feature>
<dbReference type="EMBL" id="BFEA01000051">
    <property type="protein sequence ID" value="GBG64519.1"/>
    <property type="molecule type" value="Genomic_DNA"/>
</dbReference>
<comment type="caution">
    <text evidence="2">The sequence shown here is derived from an EMBL/GenBank/DDBJ whole genome shotgun (WGS) entry which is preliminary data.</text>
</comment>
<accession>A0A388K3D9</accession>
<feature type="region of interest" description="Disordered" evidence="1">
    <location>
        <begin position="1"/>
        <end position="38"/>
    </location>
</feature>
<keyword evidence="3" id="KW-1185">Reference proteome</keyword>
<dbReference type="Gramene" id="GBG64519">
    <property type="protein sequence ID" value="GBG64519"/>
    <property type="gene ID" value="CBR_g45215"/>
</dbReference>
<feature type="compositionally biased region" description="Basic and acidic residues" evidence="1">
    <location>
        <begin position="1"/>
        <end position="10"/>
    </location>
</feature>
<evidence type="ECO:0000313" key="3">
    <source>
        <dbReference type="Proteomes" id="UP000265515"/>
    </source>
</evidence>
<name>A0A388K3D9_CHABU</name>
<evidence type="ECO:0000256" key="1">
    <source>
        <dbReference type="SAM" id="MobiDB-lite"/>
    </source>
</evidence>
<evidence type="ECO:0008006" key="4">
    <source>
        <dbReference type="Google" id="ProtNLM"/>
    </source>
</evidence>
<dbReference type="Proteomes" id="UP000265515">
    <property type="component" value="Unassembled WGS sequence"/>
</dbReference>